<sequence>MSLILRRSFRHVIGGMLLALGMLLVPAAGRASSEQPLVLSSFSLVTTSPTDARPIKVWGTQSASGVEALNIEAFDRKFRLSAAQLSELRGLTVNNVQLSFDSAMIKRLPDRLLVQLALGRIADGLIKTKVVYVHSNGELSMRSPFEQ</sequence>
<dbReference type="Proteomes" id="UP000475582">
    <property type="component" value="Unassembled WGS sequence"/>
</dbReference>
<accession>A0A6L6PNL2</accession>
<evidence type="ECO:0000313" key="1">
    <source>
        <dbReference type="EMBL" id="MTV40201.1"/>
    </source>
</evidence>
<keyword evidence="2" id="KW-1185">Reference proteome</keyword>
<protein>
    <submittedName>
        <fullName evidence="1">Uncharacterized protein</fullName>
    </submittedName>
</protein>
<dbReference type="AlphaFoldDB" id="A0A6L6PNL2"/>
<comment type="caution">
    <text evidence="1">The sequence shown here is derived from an EMBL/GenBank/DDBJ whole genome shotgun (WGS) entry which is preliminary data.</text>
</comment>
<name>A0A6L6PNL2_9BURK</name>
<dbReference type="RefSeq" id="WP_155466034.1">
    <property type="nucleotide sequence ID" value="NZ_WNKY01000030.1"/>
</dbReference>
<dbReference type="EMBL" id="WNKY01000030">
    <property type="protein sequence ID" value="MTV40201.1"/>
    <property type="molecule type" value="Genomic_DNA"/>
</dbReference>
<evidence type="ECO:0000313" key="2">
    <source>
        <dbReference type="Proteomes" id="UP000475582"/>
    </source>
</evidence>
<gene>
    <name evidence="1" type="ORF">GM676_21785</name>
</gene>
<reference evidence="1 2" key="1">
    <citation type="submission" date="2019-11" db="EMBL/GenBank/DDBJ databases">
        <title>Type strains purchased from KCTC, JCM and DSMZ.</title>
        <authorList>
            <person name="Lu H."/>
        </authorList>
    </citation>
    <scope>NUCLEOTIDE SEQUENCE [LARGE SCALE GENOMIC DNA]</scope>
    <source>
        <strain evidence="1 2">KCTC 22382</strain>
    </source>
</reference>
<proteinExistence type="predicted"/>
<organism evidence="1 2">
    <name type="scientific">Duganella radicis</name>
    <dbReference type="NCBI Taxonomy" id="551988"/>
    <lineage>
        <taxon>Bacteria</taxon>
        <taxon>Pseudomonadati</taxon>
        <taxon>Pseudomonadota</taxon>
        <taxon>Betaproteobacteria</taxon>
        <taxon>Burkholderiales</taxon>
        <taxon>Oxalobacteraceae</taxon>
        <taxon>Telluria group</taxon>
        <taxon>Duganella</taxon>
    </lineage>
</organism>